<keyword evidence="3" id="KW-1185">Reference proteome</keyword>
<dbReference type="EMBL" id="VCGU01000008">
    <property type="protein sequence ID" value="TRY72097.1"/>
    <property type="molecule type" value="Genomic_DNA"/>
</dbReference>
<feature type="non-terminal residue" evidence="2">
    <location>
        <position position="181"/>
    </location>
</feature>
<gene>
    <name evidence="2" type="ORF">TCAL_16190</name>
</gene>
<name>A0A553P318_TIGCA</name>
<organism evidence="2 3">
    <name type="scientific">Tigriopus californicus</name>
    <name type="common">Marine copepod</name>
    <dbReference type="NCBI Taxonomy" id="6832"/>
    <lineage>
        <taxon>Eukaryota</taxon>
        <taxon>Metazoa</taxon>
        <taxon>Ecdysozoa</taxon>
        <taxon>Arthropoda</taxon>
        <taxon>Crustacea</taxon>
        <taxon>Multicrustacea</taxon>
        <taxon>Hexanauplia</taxon>
        <taxon>Copepoda</taxon>
        <taxon>Harpacticoida</taxon>
        <taxon>Harpacticidae</taxon>
        <taxon>Tigriopus</taxon>
    </lineage>
</organism>
<dbReference type="Proteomes" id="UP000318571">
    <property type="component" value="Chromosome 7"/>
</dbReference>
<proteinExistence type="predicted"/>
<evidence type="ECO:0000313" key="2">
    <source>
        <dbReference type="EMBL" id="TRY72097.1"/>
    </source>
</evidence>
<keyword evidence="1" id="KW-0472">Membrane</keyword>
<comment type="caution">
    <text evidence="2">The sequence shown here is derived from an EMBL/GenBank/DDBJ whole genome shotgun (WGS) entry which is preliminary data.</text>
</comment>
<sequence>MGSGGVLLLVVGLVDFIGLSGGLAHHMGMRATMGLVDGGVDSRSIAVLDGLMAGLVSGGQSQNREDSDESLAIGGGLVSGSRVIGSWLVSGGCVVDRGVVSRGADLVAGSVGSGGVLLLVVGLVDLVGLSGGLAHHMGMRATMGLVDGGVDSRSIAVLDGLMAGLVSGGQSQNREDSDESL</sequence>
<dbReference type="AlphaFoldDB" id="A0A553P318"/>
<keyword evidence="1" id="KW-0812">Transmembrane</keyword>
<evidence type="ECO:0000313" key="3">
    <source>
        <dbReference type="Proteomes" id="UP000318571"/>
    </source>
</evidence>
<keyword evidence="1" id="KW-1133">Transmembrane helix</keyword>
<reference evidence="2 3" key="1">
    <citation type="journal article" date="2018" name="Nat. Ecol. Evol.">
        <title>Genomic signatures of mitonuclear coevolution across populations of Tigriopus californicus.</title>
        <authorList>
            <person name="Barreto F.S."/>
            <person name="Watson E.T."/>
            <person name="Lima T.G."/>
            <person name="Willett C.S."/>
            <person name="Edmands S."/>
            <person name="Li W."/>
            <person name="Burton R.S."/>
        </authorList>
    </citation>
    <scope>NUCLEOTIDE SEQUENCE [LARGE SCALE GENOMIC DNA]</scope>
    <source>
        <strain evidence="2 3">San Diego</strain>
    </source>
</reference>
<accession>A0A553P318</accession>
<feature type="transmembrane region" description="Helical" evidence="1">
    <location>
        <begin position="6"/>
        <end position="24"/>
    </location>
</feature>
<protein>
    <submittedName>
        <fullName evidence="2">Uncharacterized protein</fullName>
    </submittedName>
</protein>
<evidence type="ECO:0000256" key="1">
    <source>
        <dbReference type="SAM" id="Phobius"/>
    </source>
</evidence>